<keyword evidence="1" id="KW-0175">Coiled coil</keyword>
<evidence type="ECO:0000313" key="3">
    <source>
        <dbReference type="EMBL" id="OXA57648.1"/>
    </source>
</evidence>
<reference evidence="3 4" key="1">
    <citation type="submission" date="2015-12" db="EMBL/GenBank/DDBJ databases">
        <title>The genome of Folsomia candida.</title>
        <authorList>
            <person name="Faddeeva A."/>
            <person name="Derks M.F."/>
            <person name="Anvar Y."/>
            <person name="Smit S."/>
            <person name="Van Straalen N."/>
            <person name="Roelofs D."/>
        </authorList>
    </citation>
    <scope>NUCLEOTIDE SEQUENCE [LARGE SCALE GENOMIC DNA]</scope>
    <source>
        <strain evidence="3 4">VU population</strain>
        <tissue evidence="3">Whole body</tissue>
    </source>
</reference>
<feature type="compositionally biased region" description="Low complexity" evidence="2">
    <location>
        <begin position="365"/>
        <end position="379"/>
    </location>
</feature>
<dbReference type="Proteomes" id="UP000198287">
    <property type="component" value="Unassembled WGS sequence"/>
</dbReference>
<gene>
    <name evidence="3" type="ORF">Fcan01_06604</name>
</gene>
<comment type="caution">
    <text evidence="3">The sequence shown here is derived from an EMBL/GenBank/DDBJ whole genome shotgun (WGS) entry which is preliminary data.</text>
</comment>
<sequence length="688" mass="74332">MEFGSHFERSIPSQVVAQDHHGVNIYGAFGDYQRSGQLRQYAIAEREDNIANAKKKLENQADVIPKLKQNCEKLVLEIKVEEALTATEIGLKLKQERQANQIEANYEEYLDELEQVKANHCRFVQYENSRKSKLQNVERDYIERCKKIPEVCSLINATNELNNLNNRLQTVWKNLNGLRQEVQQMKTESHTNWKTFQQVCIEVARNEKAKSLHRLNTEQLEAKKKQLKTRKEQQDAEKRLMDRKIQEAGGYPYSPMRYDPYARYGYQVVNRSPYMVGGMKHSPNATQWKQYVNKISLQQQNRGGSLGRSDPLTTRRFPETVSPMAQLRNLMSPGSDSQHSRFGPSSRVVYPATPNPTARQFSQVSLPPTTPASLAPTTPGSLAPTTPGSLALSTLGSLPPVTPVSLPPVTPVSLPPVTPVSLPPVTPVSLPPVTPVSLPPITPVSLPPETPESFSSTQFSLSLATQRPLSSTPFSLPPANPASLPTTRVPLPPKTPEPITPAAPVSLPPAAPVSLPPAAPVSLHPTAPVSLPPAAPVSLPPKTPEPITPAAPVSLPPAAPVSLPPTAPVSLPPISPGSLPPAAPVSLPPATPLFKSPFVLPTQSEPCNIPDSPFSIASQPLGLSAPSPMNFSMFGDPQQTVPSTEGFGGGFMGFFGGAGGGETGNAESSSFFFDMGNSTQGSDVSSFF</sequence>
<keyword evidence="4" id="KW-1185">Reference proteome</keyword>
<proteinExistence type="predicted"/>
<dbReference type="EMBL" id="LNIX01000003">
    <property type="protein sequence ID" value="OXA57648.1"/>
    <property type="molecule type" value="Genomic_DNA"/>
</dbReference>
<feature type="compositionally biased region" description="Polar residues" evidence="2">
    <location>
        <begin position="355"/>
        <end position="364"/>
    </location>
</feature>
<evidence type="ECO:0000256" key="1">
    <source>
        <dbReference type="SAM" id="Coils"/>
    </source>
</evidence>
<dbReference type="AlphaFoldDB" id="A0A226EKC7"/>
<evidence type="ECO:0000313" key="4">
    <source>
        <dbReference type="Proteomes" id="UP000198287"/>
    </source>
</evidence>
<feature type="coiled-coil region" evidence="1">
    <location>
        <begin position="43"/>
        <end position="119"/>
    </location>
</feature>
<feature type="region of interest" description="Disordered" evidence="2">
    <location>
        <begin position="447"/>
        <end position="504"/>
    </location>
</feature>
<feature type="coiled-coil region" evidence="1">
    <location>
        <begin position="217"/>
        <end position="244"/>
    </location>
</feature>
<feature type="compositionally biased region" description="Polar residues" evidence="2">
    <location>
        <begin position="452"/>
        <end position="474"/>
    </location>
</feature>
<organism evidence="3 4">
    <name type="scientific">Folsomia candida</name>
    <name type="common">Springtail</name>
    <dbReference type="NCBI Taxonomy" id="158441"/>
    <lineage>
        <taxon>Eukaryota</taxon>
        <taxon>Metazoa</taxon>
        <taxon>Ecdysozoa</taxon>
        <taxon>Arthropoda</taxon>
        <taxon>Hexapoda</taxon>
        <taxon>Collembola</taxon>
        <taxon>Entomobryomorpha</taxon>
        <taxon>Isotomoidea</taxon>
        <taxon>Isotomidae</taxon>
        <taxon>Proisotominae</taxon>
        <taxon>Folsomia</taxon>
    </lineage>
</organism>
<name>A0A226EKC7_FOLCA</name>
<feature type="region of interest" description="Disordered" evidence="2">
    <location>
        <begin position="300"/>
        <end position="388"/>
    </location>
</feature>
<evidence type="ECO:0000256" key="2">
    <source>
        <dbReference type="SAM" id="MobiDB-lite"/>
    </source>
</evidence>
<feature type="compositionally biased region" description="Pro residues" evidence="2">
    <location>
        <begin position="490"/>
        <end position="504"/>
    </location>
</feature>
<accession>A0A226EKC7</accession>
<protein>
    <submittedName>
        <fullName evidence="3">Proteoglycan 4</fullName>
    </submittedName>
</protein>
<dbReference type="OMA" id="VRPRAMP"/>